<dbReference type="PANTHER" id="PTHR21595:SF3">
    <property type="entry name" value="CALMODULIN-REGULATED SPECTRIN-ASSOCIATED PROTEIN 1"/>
    <property type="match status" value="1"/>
</dbReference>
<dbReference type="GO" id="GO:0051011">
    <property type="term" value="F:microtubule minus-end binding"/>
    <property type="evidence" value="ECO:0007669"/>
    <property type="project" value="TreeGrafter"/>
</dbReference>
<reference evidence="1 2" key="1">
    <citation type="journal article" date="2014" name="Nat. Genet.">
        <title>Whole-genome sequence of a flatfish provides insights into ZW sex chromosome evolution and adaptation to a benthic lifestyle.</title>
        <authorList>
            <person name="Chen S."/>
            <person name="Zhang G."/>
            <person name="Shao C."/>
            <person name="Huang Q."/>
            <person name="Liu G."/>
            <person name="Zhang P."/>
            <person name="Song W."/>
            <person name="An N."/>
            <person name="Chalopin D."/>
            <person name="Volff J.N."/>
            <person name="Hong Y."/>
            <person name="Li Q."/>
            <person name="Sha Z."/>
            <person name="Zhou H."/>
            <person name="Xie M."/>
            <person name="Yu Q."/>
            <person name="Liu Y."/>
            <person name="Xiang H."/>
            <person name="Wang N."/>
            <person name="Wu K."/>
            <person name="Yang C."/>
            <person name="Zhou Q."/>
            <person name="Liao X."/>
            <person name="Yang L."/>
            <person name="Hu Q."/>
            <person name="Zhang J."/>
            <person name="Meng L."/>
            <person name="Jin L."/>
            <person name="Tian Y."/>
            <person name="Lian J."/>
            <person name="Yang J."/>
            <person name="Miao G."/>
            <person name="Liu S."/>
            <person name="Liang Z."/>
            <person name="Yan F."/>
            <person name="Li Y."/>
            <person name="Sun B."/>
            <person name="Zhang H."/>
            <person name="Zhang J."/>
            <person name="Zhu Y."/>
            <person name="Du M."/>
            <person name="Zhao Y."/>
            <person name="Schartl M."/>
            <person name="Tang Q."/>
            <person name="Wang J."/>
        </authorList>
    </citation>
    <scope>NUCLEOTIDE SEQUENCE</scope>
</reference>
<reference evidence="1" key="3">
    <citation type="submission" date="2025-09" db="UniProtKB">
        <authorList>
            <consortium name="Ensembl"/>
        </authorList>
    </citation>
    <scope>IDENTIFICATION</scope>
</reference>
<sequence length="70" mass="7920">MQLEEKRQAIEHHKKKMEVLSARQRQMLGKAAFLHIVKKGGGRKSGGLRSLLSTVNRVLGLSSLVWIRVE</sequence>
<dbReference type="GO" id="GO:0036449">
    <property type="term" value="C:microtubule minus-end"/>
    <property type="evidence" value="ECO:0007669"/>
    <property type="project" value="TreeGrafter"/>
</dbReference>
<dbReference type="AlphaFoldDB" id="A0A3P8WFR7"/>
<dbReference type="GO" id="GO:0031122">
    <property type="term" value="P:cytoplasmic microtubule organization"/>
    <property type="evidence" value="ECO:0007669"/>
    <property type="project" value="TreeGrafter"/>
</dbReference>
<keyword evidence="2" id="KW-1185">Reference proteome</keyword>
<protein>
    <submittedName>
        <fullName evidence="1">Uncharacterized protein</fullName>
    </submittedName>
</protein>
<evidence type="ECO:0000313" key="2">
    <source>
        <dbReference type="Proteomes" id="UP000265120"/>
    </source>
</evidence>
<dbReference type="GO" id="GO:0005516">
    <property type="term" value="F:calmodulin binding"/>
    <property type="evidence" value="ECO:0007669"/>
    <property type="project" value="InterPro"/>
</dbReference>
<dbReference type="InParanoid" id="A0A3P8WFR7"/>
<accession>A0A3P8WFR7</accession>
<reference evidence="1" key="2">
    <citation type="submission" date="2025-08" db="UniProtKB">
        <authorList>
            <consortium name="Ensembl"/>
        </authorList>
    </citation>
    <scope>IDENTIFICATION</scope>
</reference>
<dbReference type="Proteomes" id="UP000265120">
    <property type="component" value="Chromosome W"/>
</dbReference>
<dbReference type="GO" id="GO:0030507">
    <property type="term" value="F:spectrin binding"/>
    <property type="evidence" value="ECO:0007669"/>
    <property type="project" value="InterPro"/>
</dbReference>
<dbReference type="Ensembl" id="ENSCSET00000026659.1">
    <property type="protein sequence ID" value="ENSCSEP00000026313.1"/>
    <property type="gene ID" value="ENSCSEG00000016816.1"/>
</dbReference>
<name>A0A3P8WFR7_CYNSE</name>
<organism evidence="1 2">
    <name type="scientific">Cynoglossus semilaevis</name>
    <name type="common">Tongue sole</name>
    <dbReference type="NCBI Taxonomy" id="244447"/>
    <lineage>
        <taxon>Eukaryota</taxon>
        <taxon>Metazoa</taxon>
        <taxon>Chordata</taxon>
        <taxon>Craniata</taxon>
        <taxon>Vertebrata</taxon>
        <taxon>Euteleostomi</taxon>
        <taxon>Actinopterygii</taxon>
        <taxon>Neopterygii</taxon>
        <taxon>Teleostei</taxon>
        <taxon>Neoteleostei</taxon>
        <taxon>Acanthomorphata</taxon>
        <taxon>Carangaria</taxon>
        <taxon>Pleuronectiformes</taxon>
        <taxon>Pleuronectoidei</taxon>
        <taxon>Cynoglossidae</taxon>
        <taxon>Cynoglossinae</taxon>
        <taxon>Cynoglossus</taxon>
    </lineage>
</organism>
<dbReference type="InterPro" id="IPR031372">
    <property type="entry name" value="CAMSAP_CC1"/>
</dbReference>
<dbReference type="GO" id="GO:0031175">
    <property type="term" value="P:neuron projection development"/>
    <property type="evidence" value="ECO:0007669"/>
    <property type="project" value="InterPro"/>
</dbReference>
<dbReference type="Pfam" id="PF17095">
    <property type="entry name" value="CAMSAP_CC1"/>
    <property type="match status" value="1"/>
</dbReference>
<dbReference type="GO" id="GO:0007026">
    <property type="term" value="P:negative regulation of microtubule depolymerization"/>
    <property type="evidence" value="ECO:0007669"/>
    <property type="project" value="TreeGrafter"/>
</dbReference>
<dbReference type="GeneTree" id="ENSGT00940000177433"/>
<dbReference type="InterPro" id="IPR032940">
    <property type="entry name" value="CAMSAP"/>
</dbReference>
<evidence type="ECO:0000313" key="1">
    <source>
        <dbReference type="Ensembl" id="ENSCSEP00000026313.1"/>
    </source>
</evidence>
<proteinExistence type="predicted"/>
<dbReference type="PANTHER" id="PTHR21595">
    <property type="entry name" value="PATRONIN"/>
    <property type="match status" value="1"/>
</dbReference>